<dbReference type="InterPro" id="IPR036638">
    <property type="entry name" value="HLH_DNA-bd_sf"/>
</dbReference>
<dbReference type="InterPro" id="IPR011598">
    <property type="entry name" value="bHLH_dom"/>
</dbReference>
<dbReference type="Gene3D" id="4.10.280.10">
    <property type="entry name" value="Helix-loop-helix DNA-binding domain"/>
    <property type="match status" value="1"/>
</dbReference>
<evidence type="ECO:0000313" key="2">
    <source>
        <dbReference type="EMBL" id="KAK2551204.1"/>
    </source>
</evidence>
<dbReference type="GO" id="GO:0046983">
    <property type="term" value="F:protein dimerization activity"/>
    <property type="evidence" value="ECO:0007669"/>
    <property type="project" value="InterPro"/>
</dbReference>
<gene>
    <name evidence="2" type="ORF">P5673_027967</name>
</gene>
<dbReference type="PROSITE" id="PS50888">
    <property type="entry name" value="BHLH"/>
    <property type="match status" value="1"/>
</dbReference>
<reference evidence="2" key="1">
    <citation type="journal article" date="2023" name="G3 (Bethesda)">
        <title>Whole genome assembly and annotation of the endangered Caribbean coral Acropora cervicornis.</title>
        <authorList>
            <person name="Selwyn J.D."/>
            <person name="Vollmer S.V."/>
        </authorList>
    </citation>
    <scope>NUCLEOTIDE SEQUENCE</scope>
    <source>
        <strain evidence="2">K2</strain>
    </source>
</reference>
<feature type="domain" description="BHLH" evidence="1">
    <location>
        <begin position="17"/>
        <end position="73"/>
    </location>
</feature>
<organism evidence="2 3">
    <name type="scientific">Acropora cervicornis</name>
    <name type="common">Staghorn coral</name>
    <dbReference type="NCBI Taxonomy" id="6130"/>
    <lineage>
        <taxon>Eukaryota</taxon>
        <taxon>Metazoa</taxon>
        <taxon>Cnidaria</taxon>
        <taxon>Anthozoa</taxon>
        <taxon>Hexacorallia</taxon>
        <taxon>Scleractinia</taxon>
        <taxon>Astrocoeniina</taxon>
        <taxon>Acroporidae</taxon>
        <taxon>Acropora</taxon>
    </lineage>
</organism>
<keyword evidence="3" id="KW-1185">Reference proteome</keyword>
<accession>A0AAD9PY37</accession>
<dbReference type="Pfam" id="PF00010">
    <property type="entry name" value="HLH"/>
    <property type="match status" value="1"/>
</dbReference>
<reference evidence="2" key="2">
    <citation type="journal article" date="2023" name="Science">
        <title>Genomic signatures of disease resistance in endangered staghorn corals.</title>
        <authorList>
            <person name="Vollmer S.V."/>
            <person name="Selwyn J.D."/>
            <person name="Despard B.A."/>
            <person name="Roesel C.L."/>
        </authorList>
    </citation>
    <scope>NUCLEOTIDE SEQUENCE</scope>
    <source>
        <strain evidence="2">K2</strain>
    </source>
</reference>
<proteinExistence type="predicted"/>
<dbReference type="Proteomes" id="UP001249851">
    <property type="component" value="Unassembled WGS sequence"/>
</dbReference>
<sequence>MVQEAVLIMESGSKLNKRKQHKRRLERRRRCQMKESFQELASLLPEARKRVGEGQQLQQTMILQLTIDYIRSAQFHLRQEDTILQPWNSRISVPFYQYACTCHHCVNQFYQPTSATEYCGEAASLNQRKEFEHQVATSSKQFFQLCPEFSQRSSLAFSETENLIPIDKGDQLRDEATGETEIAYTPPIMGLISLCNSIPSAHVSESAVKVENRPMCAEVYRSDSASIPQQTIPHQNPLEAHRAISTGAPTCNKSRAAFWNPGVCKLET</sequence>
<evidence type="ECO:0000313" key="3">
    <source>
        <dbReference type="Proteomes" id="UP001249851"/>
    </source>
</evidence>
<dbReference type="EMBL" id="JARQWQ010000100">
    <property type="protein sequence ID" value="KAK2551204.1"/>
    <property type="molecule type" value="Genomic_DNA"/>
</dbReference>
<evidence type="ECO:0000259" key="1">
    <source>
        <dbReference type="PROSITE" id="PS50888"/>
    </source>
</evidence>
<name>A0AAD9PY37_ACRCE</name>
<dbReference type="AlphaFoldDB" id="A0AAD9PY37"/>
<protein>
    <recommendedName>
        <fullName evidence="1">BHLH domain-containing protein</fullName>
    </recommendedName>
</protein>
<dbReference type="SMART" id="SM00353">
    <property type="entry name" value="HLH"/>
    <property type="match status" value="1"/>
</dbReference>
<dbReference type="SUPFAM" id="SSF47459">
    <property type="entry name" value="HLH, helix-loop-helix DNA-binding domain"/>
    <property type="match status" value="1"/>
</dbReference>
<comment type="caution">
    <text evidence="2">The sequence shown here is derived from an EMBL/GenBank/DDBJ whole genome shotgun (WGS) entry which is preliminary data.</text>
</comment>